<organism evidence="3 4">
    <name type="scientific">Oceanospirillum linum</name>
    <dbReference type="NCBI Taxonomy" id="966"/>
    <lineage>
        <taxon>Bacteria</taxon>
        <taxon>Pseudomonadati</taxon>
        <taxon>Pseudomonadota</taxon>
        <taxon>Gammaproteobacteria</taxon>
        <taxon>Oceanospirillales</taxon>
        <taxon>Oceanospirillaceae</taxon>
        <taxon>Oceanospirillum</taxon>
    </lineage>
</organism>
<dbReference type="Proteomes" id="UP000190064">
    <property type="component" value="Unassembled WGS sequence"/>
</dbReference>
<reference evidence="3" key="1">
    <citation type="submission" date="2017-02" db="EMBL/GenBank/DDBJ databases">
        <title>Draft Genome Sequence of the Salt Water Bacterium Oceanospirillum linum ATCC 11336.</title>
        <authorList>
            <person name="Trachtenberg A.M."/>
            <person name="Carney J.G."/>
            <person name="Linnane J.D."/>
            <person name="Rheaume B.A."/>
            <person name="Pitts N.L."/>
            <person name="Mykles D.L."/>
            <person name="Maclea K.S."/>
        </authorList>
    </citation>
    <scope>NUCLEOTIDE SEQUENCE [LARGE SCALE GENOMIC DNA]</scope>
    <source>
        <strain evidence="3">ATCC 11336</strain>
    </source>
</reference>
<dbReference type="Pfam" id="PF09937">
    <property type="entry name" value="DUF2169"/>
    <property type="match status" value="1"/>
</dbReference>
<dbReference type="InterPro" id="IPR018683">
    <property type="entry name" value="DUF2169"/>
</dbReference>
<keyword evidence="4" id="KW-1185">Reference proteome</keyword>
<comment type="caution">
    <text evidence="3">The sequence shown here is derived from an EMBL/GenBank/DDBJ whole genome shotgun (WGS) entry which is preliminary data.</text>
</comment>
<name>A0A1T1HDI2_OCELI</name>
<evidence type="ECO:0000313" key="3">
    <source>
        <dbReference type="EMBL" id="OOV87777.1"/>
    </source>
</evidence>
<dbReference type="EMBL" id="MTSD02000002">
    <property type="protein sequence ID" value="OOV87777.1"/>
    <property type="molecule type" value="Genomic_DNA"/>
</dbReference>
<feature type="domain" description="DUF2169" evidence="2">
    <location>
        <begin position="35"/>
        <end position="288"/>
    </location>
</feature>
<dbReference type="STRING" id="966.BTA35_0207150"/>
<accession>A0A1T1HDI2</accession>
<feature type="compositionally biased region" description="Low complexity" evidence="1">
    <location>
        <begin position="402"/>
        <end position="415"/>
    </location>
</feature>
<feature type="region of interest" description="Disordered" evidence="1">
    <location>
        <begin position="135"/>
        <end position="156"/>
    </location>
</feature>
<dbReference type="AlphaFoldDB" id="A0A1T1HDI2"/>
<evidence type="ECO:0000259" key="2">
    <source>
        <dbReference type="Pfam" id="PF09937"/>
    </source>
</evidence>
<feature type="compositionally biased region" description="Basic and acidic residues" evidence="1">
    <location>
        <begin position="135"/>
        <end position="149"/>
    </location>
</feature>
<proteinExistence type="predicted"/>
<dbReference type="RefSeq" id="WP_078319122.1">
    <property type="nucleotide sequence ID" value="NZ_FXTS01000002.1"/>
</dbReference>
<evidence type="ECO:0000313" key="4">
    <source>
        <dbReference type="Proteomes" id="UP000190064"/>
    </source>
</evidence>
<protein>
    <recommendedName>
        <fullName evidence="2">DUF2169 domain-containing protein</fullName>
    </recommendedName>
</protein>
<gene>
    <name evidence="3" type="ORF">BTA35_0207150</name>
</gene>
<evidence type="ECO:0000256" key="1">
    <source>
        <dbReference type="SAM" id="MobiDB-lite"/>
    </source>
</evidence>
<feature type="region of interest" description="Disordered" evidence="1">
    <location>
        <begin position="395"/>
        <end position="417"/>
    </location>
</feature>
<sequence length="588" mass="64278">MTQLIAPPEMTIQTLPYAWKGKQRLTVSLMLATPIDNHQPYSTQDAWNGIMEVIPKAECFDLGYPKPRGEVLVYGNYYAPDGFAISSDNVLLQVGSIKKELMVTGERLWRKILTPTTPEPFTQIPLTYEMGFGGKEDDRNPIGKGHPLESDTPMPQLEYPDQLLVKKHQKPAPAGLNATSVDWMPRKTLWGTYDTAWQEHDAPFLAKDLNPDFFMQAAQDQWFEHYVPGNTPILLENMHPHHRKIEGLTPDYQLQFLAEIKGQASLHQAVTDTLILLPDINMQVVIARAELEIASIDGSEVTALLASYSAINQPENRTLQHFSNHLQLRRSDTITDEEILDYSPLRPSRVKEPLTPLVIPGPEKTEIARPGTLTLAALAAAGGLAAKMAAAAAKSTGGGQGSKDTTTADTEAPATSKPAMVADKITAAQAEHVADALKTQFEAMGLTDQQLNELIQAEPDQIPVLINQMLAQLFPDQALPDPENPEADPLVQEQLHRAGELADANSSAIPESGNAAIDNEIARALAKPGQSPDFTTLEPLVEDQLNRVSEELAQLYDAYPGDKSELDPPSDIGTKAIINLLKGLSGKS</sequence>